<evidence type="ECO:0000256" key="1">
    <source>
        <dbReference type="SAM" id="MobiDB-lite"/>
    </source>
</evidence>
<feature type="region of interest" description="Disordered" evidence="1">
    <location>
        <begin position="30"/>
        <end position="110"/>
    </location>
</feature>
<dbReference type="Proteomes" id="UP001600650">
    <property type="component" value="Unassembled WGS sequence"/>
</dbReference>
<organism evidence="4 5">
    <name type="scientific">Streptomyces cellulosae</name>
    <dbReference type="NCBI Taxonomy" id="1968"/>
    <lineage>
        <taxon>Bacteria</taxon>
        <taxon>Bacillati</taxon>
        <taxon>Actinomycetota</taxon>
        <taxon>Actinomycetes</taxon>
        <taxon>Kitasatosporales</taxon>
        <taxon>Streptomycetaceae</taxon>
        <taxon>Streptomyces</taxon>
    </lineage>
</organism>
<dbReference type="Gene3D" id="2.160.20.10">
    <property type="entry name" value="Single-stranded right-handed beta-helix, Pectin lyase-like"/>
    <property type="match status" value="1"/>
</dbReference>
<dbReference type="RefSeq" id="WP_347224421.1">
    <property type="nucleotide sequence ID" value="NZ_JBHVBU010000011.1"/>
</dbReference>
<name>A0ABW6JBB6_STRCE</name>
<evidence type="ECO:0000259" key="3">
    <source>
        <dbReference type="Pfam" id="PF13229"/>
    </source>
</evidence>
<evidence type="ECO:0000256" key="2">
    <source>
        <dbReference type="SAM" id="SignalP"/>
    </source>
</evidence>
<keyword evidence="5" id="KW-1185">Reference proteome</keyword>
<evidence type="ECO:0000313" key="4">
    <source>
        <dbReference type="EMBL" id="MFE7962635.1"/>
    </source>
</evidence>
<evidence type="ECO:0000313" key="5">
    <source>
        <dbReference type="Proteomes" id="UP001600650"/>
    </source>
</evidence>
<dbReference type="Pfam" id="PF13229">
    <property type="entry name" value="Beta_helix"/>
    <property type="match status" value="1"/>
</dbReference>
<feature type="domain" description="Right handed beta helix" evidence="3">
    <location>
        <begin position="180"/>
        <end position="329"/>
    </location>
</feature>
<dbReference type="EMBL" id="JBHVBU010000011">
    <property type="protein sequence ID" value="MFE7962635.1"/>
    <property type="molecule type" value="Genomic_DNA"/>
</dbReference>
<dbReference type="InterPro" id="IPR006626">
    <property type="entry name" value="PbH1"/>
</dbReference>
<dbReference type="InterPro" id="IPR039448">
    <property type="entry name" value="Beta_helix"/>
</dbReference>
<keyword evidence="2" id="KW-0732">Signal</keyword>
<reference evidence="4 5" key="1">
    <citation type="submission" date="2024-09" db="EMBL/GenBank/DDBJ databases">
        <title>The Natural Products Discovery Center: Release of the First 8490 Sequenced Strains for Exploring Actinobacteria Biosynthetic Diversity.</title>
        <authorList>
            <person name="Kalkreuter E."/>
            <person name="Kautsar S.A."/>
            <person name="Yang D."/>
            <person name="Bader C.D."/>
            <person name="Teijaro C.N."/>
            <person name="Fluegel L."/>
            <person name="Davis C.M."/>
            <person name="Simpson J.R."/>
            <person name="Lauterbach L."/>
            <person name="Steele A.D."/>
            <person name="Gui C."/>
            <person name="Meng S."/>
            <person name="Li G."/>
            <person name="Viehrig K."/>
            <person name="Ye F."/>
            <person name="Su P."/>
            <person name="Kiefer A.F."/>
            <person name="Nichols A."/>
            <person name="Cepeda A.J."/>
            <person name="Yan W."/>
            <person name="Fan B."/>
            <person name="Jiang Y."/>
            <person name="Adhikari A."/>
            <person name="Zheng C.-J."/>
            <person name="Schuster L."/>
            <person name="Cowan T.M."/>
            <person name="Smanski M.J."/>
            <person name="Chevrette M.G."/>
            <person name="De Carvalho L.P.S."/>
            <person name="Shen B."/>
        </authorList>
    </citation>
    <scope>NUCLEOTIDE SEQUENCE [LARGE SCALE GENOMIC DNA]</scope>
    <source>
        <strain evidence="4 5">NPDC057399</strain>
    </source>
</reference>
<feature type="chain" id="PRO_5045537544" evidence="2">
    <location>
        <begin position="29"/>
        <end position="531"/>
    </location>
</feature>
<gene>
    <name evidence="4" type="ORF">ACFU0X_06235</name>
</gene>
<dbReference type="SUPFAM" id="SSF51126">
    <property type="entry name" value="Pectin lyase-like"/>
    <property type="match status" value="1"/>
</dbReference>
<dbReference type="SMART" id="SM00710">
    <property type="entry name" value="PbH1"/>
    <property type="match status" value="7"/>
</dbReference>
<dbReference type="InterPro" id="IPR012334">
    <property type="entry name" value="Pectin_lyas_fold"/>
</dbReference>
<feature type="signal peptide" evidence="2">
    <location>
        <begin position="1"/>
        <end position="28"/>
    </location>
</feature>
<accession>A0ABW6JBB6</accession>
<protein>
    <submittedName>
        <fullName evidence="4">Right-handed parallel beta-helix repeat-containing protein</fullName>
    </submittedName>
</protein>
<feature type="compositionally biased region" description="Basic and acidic residues" evidence="1">
    <location>
        <begin position="36"/>
        <end position="58"/>
    </location>
</feature>
<dbReference type="InterPro" id="IPR011050">
    <property type="entry name" value="Pectin_lyase_fold/virulence"/>
</dbReference>
<proteinExistence type="predicted"/>
<comment type="caution">
    <text evidence="4">The sequence shown here is derived from an EMBL/GenBank/DDBJ whole genome shotgun (WGS) entry which is preliminary data.</text>
</comment>
<sequence length="531" mass="58032">MGLWGGDVRRWRRWASAAWLALALVATAGCESTPAPEKKADGRSRTDGESRADGRTQPEDSGGAPRSVARVCDKPKPGPSKAPSGAVTVDPSVPGDLSAKTSSSPAGTTFWLKPGKHRLADDRYAQVEPKDGDTYIGAPGAVLDGRKTNQYAFGGGARDVTIRHLTVQGFVAPHDEGVVNHDSADGWVIEHSRVQFNSGAGLMAGSGQQVRASCLRGNGQYGMNAYKGSGPLRDLVLEGNEITDNNRHDWETKRPGCGCTGGVKFWAVDGADVRGNWVHGNRGTGLWADTNNNDFLIEGNVLEDNQGAALMYETSYNAVIRNNTIRRNNWAEGRRYAERGDTFPFATVYISESGGEPRVKARTDTLEISGNLFEDNWNAITLWENADRFCNSPANTSSADCTLLVDDIDRCARPGITKAPLYTDCRWRTQRVDVHHNRFLLDKSAMDCTSMCDRMAVLANYGTYPDWSPYMGEKVADAITLKQHNRWRSNVYEGPWTFVAHDPSGELDFQEWRGAPYRQDAGSAFRAGDGG</sequence>